<dbReference type="Proteomes" id="UP000467840">
    <property type="component" value="Chromosome 1"/>
</dbReference>
<dbReference type="PANTHER" id="PTHR33732">
    <property type="entry name" value="REF/SRPP-LIKE PROTEIN OS05G0151300/LOC_OS05G05940"/>
    <property type="match status" value="1"/>
</dbReference>
<sequence>MAESEMEQHTEMVSYSSFLFTSSEYLRAQDNDKTVKYLDFVQVATIYVIICFSTIYDYAKENSGPLKPAVQTVEGTVKMVIGPVYEKFCDVPFELLKFVDRKVSILICLFLPTPRGIIVTGFWGSRAMQVDDALSEIDRHVPSLVKQASSQARAVACEVQRAGIVEAAKSIAKTMYTKYEPTAKELYCKYEPLAEHYAVSAWHTLNRLPLFPQAAQVVVPTAARWSEKYNQLVSYAADRGYMAAAYVPLIPIERIAKVFHEGVNGPTVPTNE</sequence>
<comment type="caution">
    <text evidence="3">The sequence shown here is derived from an EMBL/GenBank/DDBJ whole genome shotgun (WGS) entry which is preliminary data.</text>
</comment>
<dbReference type="PANTHER" id="PTHR33732:SF3">
    <property type="entry name" value="OS07G0671800 PROTEIN"/>
    <property type="match status" value="1"/>
</dbReference>
<feature type="transmembrane region" description="Helical" evidence="2">
    <location>
        <begin position="40"/>
        <end position="59"/>
    </location>
</feature>
<evidence type="ECO:0000256" key="1">
    <source>
        <dbReference type="ARBA" id="ARBA00009737"/>
    </source>
</evidence>
<keyword evidence="2" id="KW-0812">Transmembrane</keyword>
<name>A0A6A6LDB8_HEVBR</name>
<reference evidence="3 4" key="1">
    <citation type="journal article" date="2020" name="Mol. Plant">
        <title>The Chromosome-Based Rubber Tree Genome Provides New Insights into Spurge Genome Evolution and Rubber Biosynthesis.</title>
        <authorList>
            <person name="Liu J."/>
            <person name="Shi C."/>
            <person name="Shi C.C."/>
            <person name="Li W."/>
            <person name="Zhang Q.J."/>
            <person name="Zhang Y."/>
            <person name="Li K."/>
            <person name="Lu H.F."/>
            <person name="Shi C."/>
            <person name="Zhu S.T."/>
            <person name="Xiao Z.Y."/>
            <person name="Nan H."/>
            <person name="Yue Y."/>
            <person name="Zhu X.G."/>
            <person name="Wu Y."/>
            <person name="Hong X.N."/>
            <person name="Fan G.Y."/>
            <person name="Tong Y."/>
            <person name="Zhang D."/>
            <person name="Mao C.L."/>
            <person name="Liu Y.L."/>
            <person name="Hao S.J."/>
            <person name="Liu W.Q."/>
            <person name="Lv M.Q."/>
            <person name="Zhang H.B."/>
            <person name="Liu Y."/>
            <person name="Hu-Tang G.R."/>
            <person name="Wang J.P."/>
            <person name="Wang J.H."/>
            <person name="Sun Y.H."/>
            <person name="Ni S.B."/>
            <person name="Chen W.B."/>
            <person name="Zhang X.C."/>
            <person name="Jiao Y.N."/>
            <person name="Eichler E.E."/>
            <person name="Li G.H."/>
            <person name="Liu X."/>
            <person name="Gao L.Z."/>
        </authorList>
    </citation>
    <scope>NUCLEOTIDE SEQUENCE [LARGE SCALE GENOMIC DNA]</scope>
    <source>
        <strain evidence="4">cv. GT1</strain>
        <tissue evidence="3">Leaf</tissue>
    </source>
</reference>
<dbReference type="InterPro" id="IPR008802">
    <property type="entry name" value="REF"/>
</dbReference>
<organism evidence="3 4">
    <name type="scientific">Hevea brasiliensis</name>
    <name type="common">Para rubber tree</name>
    <name type="synonym">Siphonia brasiliensis</name>
    <dbReference type="NCBI Taxonomy" id="3981"/>
    <lineage>
        <taxon>Eukaryota</taxon>
        <taxon>Viridiplantae</taxon>
        <taxon>Streptophyta</taxon>
        <taxon>Embryophyta</taxon>
        <taxon>Tracheophyta</taxon>
        <taxon>Spermatophyta</taxon>
        <taxon>Magnoliopsida</taxon>
        <taxon>eudicotyledons</taxon>
        <taxon>Gunneridae</taxon>
        <taxon>Pentapetalae</taxon>
        <taxon>rosids</taxon>
        <taxon>fabids</taxon>
        <taxon>Malpighiales</taxon>
        <taxon>Euphorbiaceae</taxon>
        <taxon>Crotonoideae</taxon>
        <taxon>Micrandreae</taxon>
        <taxon>Hevea</taxon>
    </lineage>
</organism>
<dbReference type="EMBL" id="JAAGAX010000011">
    <property type="protein sequence ID" value="KAF2298455.1"/>
    <property type="molecule type" value="Genomic_DNA"/>
</dbReference>
<keyword evidence="2" id="KW-0472">Membrane</keyword>
<dbReference type="AlphaFoldDB" id="A0A6A6LDB8"/>
<proteinExistence type="inferred from homology"/>
<accession>A0A6A6LDB8</accession>
<evidence type="ECO:0000313" key="3">
    <source>
        <dbReference type="EMBL" id="KAF2298455.1"/>
    </source>
</evidence>
<protein>
    <recommendedName>
        <fullName evidence="5">Stress-related protein</fullName>
    </recommendedName>
</protein>
<comment type="similarity">
    <text evidence="1">Belongs to the REF/SRPP family.</text>
</comment>
<keyword evidence="2" id="KW-1133">Transmembrane helix</keyword>
<dbReference type="Pfam" id="PF05755">
    <property type="entry name" value="REF"/>
    <property type="match status" value="2"/>
</dbReference>
<keyword evidence="4" id="KW-1185">Reference proteome</keyword>
<evidence type="ECO:0008006" key="5">
    <source>
        <dbReference type="Google" id="ProtNLM"/>
    </source>
</evidence>
<gene>
    <name evidence="3" type="ORF">GH714_023632</name>
</gene>
<evidence type="ECO:0000313" key="4">
    <source>
        <dbReference type="Proteomes" id="UP000467840"/>
    </source>
</evidence>
<evidence type="ECO:0000256" key="2">
    <source>
        <dbReference type="SAM" id="Phobius"/>
    </source>
</evidence>